<keyword evidence="3" id="KW-0732">Signal</keyword>
<feature type="region of interest" description="Disordered" evidence="1">
    <location>
        <begin position="381"/>
        <end position="400"/>
    </location>
</feature>
<keyword evidence="2" id="KW-0812">Transmembrane</keyword>
<reference evidence="5 6" key="1">
    <citation type="submission" date="2017-07" db="EMBL/GenBank/DDBJ databases">
        <title>Annotated genome sequence of Bacterioplanes sanyensis isolated from Red Sea.</title>
        <authorList>
            <person name="Rehman Z.U."/>
        </authorList>
    </citation>
    <scope>NUCLEOTIDE SEQUENCE [LARGE SCALE GENOMIC DNA]</scope>
    <source>
        <strain evidence="5 6">NV9</strain>
    </source>
</reference>
<dbReference type="InterPro" id="IPR057699">
    <property type="entry name" value="DUF7939"/>
</dbReference>
<proteinExistence type="predicted"/>
<organism evidence="5 6">
    <name type="scientific">Bacterioplanes sanyensis</name>
    <dbReference type="NCBI Taxonomy" id="1249553"/>
    <lineage>
        <taxon>Bacteria</taxon>
        <taxon>Pseudomonadati</taxon>
        <taxon>Pseudomonadota</taxon>
        <taxon>Gammaproteobacteria</taxon>
        <taxon>Oceanospirillales</taxon>
        <taxon>Oceanospirillaceae</taxon>
        <taxon>Bacterioplanes</taxon>
    </lineage>
</organism>
<feature type="transmembrane region" description="Helical" evidence="2">
    <location>
        <begin position="413"/>
        <end position="434"/>
    </location>
</feature>
<dbReference type="AlphaFoldDB" id="A0A222FKP8"/>
<dbReference type="KEGG" id="bsan:CHH28_13400"/>
<dbReference type="PANTHER" id="PTHR40940">
    <property type="entry name" value="PROTEIN BATD-RELATED"/>
    <property type="match status" value="1"/>
</dbReference>
<protein>
    <recommendedName>
        <fullName evidence="4">DUF7939 domain-containing protein</fullName>
    </recommendedName>
</protein>
<feature type="domain" description="DUF7939" evidence="4">
    <location>
        <begin position="455"/>
        <end position="536"/>
    </location>
</feature>
<dbReference type="EMBL" id="CP022530">
    <property type="protein sequence ID" value="ASP39605.1"/>
    <property type="molecule type" value="Genomic_DNA"/>
</dbReference>
<feature type="signal peptide" evidence="3">
    <location>
        <begin position="1"/>
        <end position="21"/>
    </location>
</feature>
<keyword evidence="2" id="KW-0472">Membrane</keyword>
<accession>A0A222FKP8</accession>
<evidence type="ECO:0000256" key="2">
    <source>
        <dbReference type="SAM" id="Phobius"/>
    </source>
</evidence>
<evidence type="ECO:0000313" key="6">
    <source>
        <dbReference type="Proteomes" id="UP000202440"/>
    </source>
</evidence>
<evidence type="ECO:0000256" key="1">
    <source>
        <dbReference type="SAM" id="MobiDB-lite"/>
    </source>
</evidence>
<sequence>MVGRRLGLLCLCWLLPLWSLASTEFTASVDRKHITEQETFNLLLRYHQQVSDRPDFSSLERDFDILNTRTSNQFRSINGKTESYTEWQLVLAPKKTGEFIIPALSFRGSRTVPVAISVKPLSADVRAQQDKEFFFNVEISKGPYRVQGQILYIEKLYYSVNHERPSLSELKVTDARVEALGDPRQYTTTIDGQRLGVYERRFAIFPEQSGELVIPGQRFRAQVVNPYNRWASSREASVVSRIIRLDVDPAPDNYPPAPWIPARALVITEQLPTDNWQVGTPITRTLTVTAEGLSGSQIPALAIPEVAGLRYYPDQNQHQDQILDSGLTGTLTQAMAIVPTQPGTVTLPEIRVPWWNMRSQQLEYAVVPAHTIEVAAAPNNSAAAPSLPTVSSNENGATPAPVLNSEHGAPSSMVWWALMASAVINVLLIIALLWRRKPTVANQDSQQSNGTANNDSLKQACRSDDPARIRSALLAWAQQQPTLAGSQSLNELGQRLQQPQLQAALAELDQTLYGAADNSAYNGSNLWHLIKQWKPSQDGNNKAALAPLYPTV</sequence>
<dbReference type="Pfam" id="PF25607">
    <property type="entry name" value="DUF7939"/>
    <property type="match status" value="1"/>
</dbReference>
<feature type="chain" id="PRO_5012103858" description="DUF7939 domain-containing protein" evidence="3">
    <location>
        <begin position="22"/>
        <end position="552"/>
    </location>
</feature>
<dbReference type="InterPro" id="IPR025738">
    <property type="entry name" value="BatD"/>
</dbReference>
<dbReference type="OrthoDB" id="5293418at2"/>
<evidence type="ECO:0000259" key="4">
    <source>
        <dbReference type="Pfam" id="PF25607"/>
    </source>
</evidence>
<dbReference type="Pfam" id="PF13584">
    <property type="entry name" value="BatD"/>
    <property type="match status" value="1"/>
</dbReference>
<evidence type="ECO:0000256" key="3">
    <source>
        <dbReference type="SAM" id="SignalP"/>
    </source>
</evidence>
<evidence type="ECO:0000313" key="5">
    <source>
        <dbReference type="EMBL" id="ASP39605.1"/>
    </source>
</evidence>
<keyword evidence="6" id="KW-1185">Reference proteome</keyword>
<keyword evidence="2" id="KW-1133">Transmembrane helix</keyword>
<dbReference type="PANTHER" id="PTHR40940:SF1">
    <property type="entry name" value="PROTEIN BATD"/>
    <property type="match status" value="1"/>
</dbReference>
<dbReference type="Proteomes" id="UP000202440">
    <property type="component" value="Chromosome"/>
</dbReference>
<dbReference type="RefSeq" id="WP_094060783.1">
    <property type="nucleotide sequence ID" value="NZ_CP022530.1"/>
</dbReference>
<gene>
    <name evidence="5" type="ORF">CHH28_13400</name>
</gene>
<name>A0A222FKP8_9GAMM</name>